<proteinExistence type="predicted"/>
<sequence length="69" mass="8247">MCLISPISQISCKRGRLDFGLSKKKKFNTDETRVFAHHFDPLCFVYKIPEAHNNRVYWKEKKTFKKDIL</sequence>
<name>A0A0K2TBQ6_LEPSM</name>
<dbReference type="AlphaFoldDB" id="A0A0K2TBQ6"/>
<feature type="non-terminal residue" evidence="1">
    <location>
        <position position="69"/>
    </location>
</feature>
<dbReference type="EMBL" id="HACA01005651">
    <property type="protein sequence ID" value="CDW23012.1"/>
    <property type="molecule type" value="Transcribed_RNA"/>
</dbReference>
<organism evidence="1">
    <name type="scientific">Lepeophtheirus salmonis</name>
    <name type="common">Salmon louse</name>
    <name type="synonym">Caligus salmonis</name>
    <dbReference type="NCBI Taxonomy" id="72036"/>
    <lineage>
        <taxon>Eukaryota</taxon>
        <taxon>Metazoa</taxon>
        <taxon>Ecdysozoa</taxon>
        <taxon>Arthropoda</taxon>
        <taxon>Crustacea</taxon>
        <taxon>Multicrustacea</taxon>
        <taxon>Hexanauplia</taxon>
        <taxon>Copepoda</taxon>
        <taxon>Siphonostomatoida</taxon>
        <taxon>Caligidae</taxon>
        <taxon>Lepeophtheirus</taxon>
    </lineage>
</organism>
<reference evidence="1" key="1">
    <citation type="submission" date="2014-05" db="EMBL/GenBank/DDBJ databases">
        <authorList>
            <person name="Chronopoulou M."/>
        </authorList>
    </citation>
    <scope>NUCLEOTIDE SEQUENCE</scope>
    <source>
        <tissue evidence="1">Whole organism</tissue>
    </source>
</reference>
<evidence type="ECO:0000313" key="1">
    <source>
        <dbReference type="EMBL" id="CDW23012.1"/>
    </source>
</evidence>
<accession>A0A0K2TBQ6</accession>
<protein>
    <submittedName>
        <fullName evidence="1">Uncharacterized protein</fullName>
    </submittedName>
</protein>